<dbReference type="GO" id="GO:0016788">
    <property type="term" value="F:hydrolase activity, acting on ester bonds"/>
    <property type="evidence" value="ECO:0007669"/>
    <property type="project" value="UniProtKB-ARBA"/>
</dbReference>
<sequence length="261" mass="28455">MSSSFFHPFPQIRLAGSPLGLVAVSIGVIALCGGLAFRAGTKQMRRLSSETYAEERLPLINAHLDEAGKGFIFLAGDSHAELFNETYRLCGREMVNGGISGAKSDLYRDFAPSLEFRSRPEAIVLTIGTNNLTRKRDPLAPASQNTYERDVSQILATFRKWAPRVIVTAVPPISSFRNGFEIPAVAVYSEKLRNLCAREGCEFVDPYDFARERDGSTAQPGTMRDGVHMASYRAVQARLGALLCPGGTLQPIAMKSAPALQ</sequence>
<feature type="transmembrane region" description="Helical" evidence="1">
    <location>
        <begin position="12"/>
        <end position="37"/>
    </location>
</feature>
<evidence type="ECO:0000313" key="3">
    <source>
        <dbReference type="EMBL" id="MPR27691.1"/>
    </source>
</evidence>
<dbReference type="RefSeq" id="WP_152714008.1">
    <property type="nucleotide sequence ID" value="NZ_VOSJ01000103.1"/>
</dbReference>
<dbReference type="Proteomes" id="UP000403266">
    <property type="component" value="Unassembled WGS sequence"/>
</dbReference>
<feature type="domain" description="SGNH hydrolase-type esterase" evidence="2">
    <location>
        <begin position="81"/>
        <end position="228"/>
    </location>
</feature>
<dbReference type="OrthoDB" id="8355047at2"/>
<proteinExistence type="predicted"/>
<dbReference type="SUPFAM" id="SSF52266">
    <property type="entry name" value="SGNH hydrolase"/>
    <property type="match status" value="1"/>
</dbReference>
<dbReference type="InterPro" id="IPR036514">
    <property type="entry name" value="SGNH_hydro_sf"/>
</dbReference>
<protein>
    <submittedName>
        <fullName evidence="3">SGNH/GDSL hydrolase family protein</fullName>
    </submittedName>
</protein>
<dbReference type="EMBL" id="VOSK01000102">
    <property type="protein sequence ID" value="MPR27691.1"/>
    <property type="molecule type" value="Genomic_DNA"/>
</dbReference>
<keyword evidence="3" id="KW-0378">Hydrolase</keyword>
<reference evidence="3 4" key="1">
    <citation type="journal article" date="2019" name="Syst. Appl. Microbiol.">
        <title>Microvirga tunisiensis sp. nov., a root nodule symbiotic bacterium isolated from Lupinus micranthus and L. luteus grown in Northern Tunisia.</title>
        <authorList>
            <person name="Msaddak A."/>
            <person name="Rejili M."/>
            <person name="Duran D."/>
            <person name="Mars M."/>
            <person name="Palacios J.M."/>
            <person name="Ruiz-Argueso T."/>
            <person name="Rey L."/>
            <person name="Imperial J."/>
        </authorList>
    </citation>
    <scope>NUCLEOTIDE SEQUENCE [LARGE SCALE GENOMIC DNA]</scope>
    <source>
        <strain evidence="3 4">Lmie10</strain>
    </source>
</reference>
<organism evidence="3 4">
    <name type="scientific">Microvirga tunisiensis</name>
    <dbReference type="NCBI Taxonomy" id="2108360"/>
    <lineage>
        <taxon>Bacteria</taxon>
        <taxon>Pseudomonadati</taxon>
        <taxon>Pseudomonadota</taxon>
        <taxon>Alphaproteobacteria</taxon>
        <taxon>Hyphomicrobiales</taxon>
        <taxon>Methylobacteriaceae</taxon>
        <taxon>Microvirga</taxon>
    </lineage>
</organism>
<name>A0A5N7MKV7_9HYPH</name>
<accession>A0A5N7MKV7</accession>
<gene>
    <name evidence="3" type="ORF">FS320_21580</name>
</gene>
<dbReference type="AlphaFoldDB" id="A0A5N7MKV7"/>
<keyword evidence="4" id="KW-1185">Reference proteome</keyword>
<dbReference type="Pfam" id="PF13472">
    <property type="entry name" value="Lipase_GDSL_2"/>
    <property type="match status" value="1"/>
</dbReference>
<dbReference type="InterPro" id="IPR013830">
    <property type="entry name" value="SGNH_hydro"/>
</dbReference>
<dbReference type="Gene3D" id="3.40.50.1110">
    <property type="entry name" value="SGNH hydrolase"/>
    <property type="match status" value="1"/>
</dbReference>
<evidence type="ECO:0000259" key="2">
    <source>
        <dbReference type="Pfam" id="PF13472"/>
    </source>
</evidence>
<evidence type="ECO:0000313" key="4">
    <source>
        <dbReference type="Proteomes" id="UP000403266"/>
    </source>
</evidence>
<comment type="caution">
    <text evidence="3">The sequence shown here is derived from an EMBL/GenBank/DDBJ whole genome shotgun (WGS) entry which is preliminary data.</text>
</comment>
<keyword evidence="1" id="KW-1133">Transmembrane helix</keyword>
<keyword evidence="1" id="KW-0472">Membrane</keyword>
<keyword evidence="1" id="KW-0812">Transmembrane</keyword>
<evidence type="ECO:0000256" key="1">
    <source>
        <dbReference type="SAM" id="Phobius"/>
    </source>
</evidence>